<sequence length="178" mass="19600">MFMRTQRLFLRPAWIEDAPAVAHLIAEPEIVRNLARAPWPYGLAEAEAFVTMPQDPKAPHFLLHLPGQGVIGSAGFGRQGAEVEIGYWIGRRWWGQGFATEAAAALLDLARMIGHRRLVAGHFADNPRSGSVLRKVGFVPTGTVARRHSEARGEDAALVEFACDLEDQPAPREWRSAA</sequence>
<keyword evidence="2" id="KW-0808">Transferase</keyword>
<dbReference type="Gene3D" id="3.40.630.30">
    <property type="match status" value="1"/>
</dbReference>
<comment type="caution">
    <text evidence="2">The sequence shown here is derived from an EMBL/GenBank/DDBJ whole genome shotgun (WGS) entry which is preliminary data.</text>
</comment>
<dbReference type="EMBL" id="WTYH01000001">
    <property type="protein sequence ID" value="MXO93747.1"/>
    <property type="molecule type" value="Genomic_DNA"/>
</dbReference>
<evidence type="ECO:0000259" key="1">
    <source>
        <dbReference type="PROSITE" id="PS51186"/>
    </source>
</evidence>
<dbReference type="PROSITE" id="PS51186">
    <property type="entry name" value="GNAT"/>
    <property type="match status" value="1"/>
</dbReference>
<accession>A0A845A4A8</accession>
<dbReference type="GO" id="GO:0016747">
    <property type="term" value="F:acyltransferase activity, transferring groups other than amino-acyl groups"/>
    <property type="evidence" value="ECO:0007669"/>
    <property type="project" value="InterPro"/>
</dbReference>
<dbReference type="Pfam" id="PF13302">
    <property type="entry name" value="Acetyltransf_3"/>
    <property type="match status" value="1"/>
</dbReference>
<reference evidence="2 3" key="1">
    <citation type="submission" date="2019-12" db="EMBL/GenBank/DDBJ databases">
        <title>Genomic-based taxomic classification of the family Erythrobacteraceae.</title>
        <authorList>
            <person name="Xu L."/>
        </authorList>
    </citation>
    <scope>NUCLEOTIDE SEQUENCE [LARGE SCALE GENOMIC DNA]</scope>
    <source>
        <strain evidence="2 3">RC4-10-4</strain>
    </source>
</reference>
<dbReference type="AlphaFoldDB" id="A0A845A4A8"/>
<keyword evidence="3" id="KW-1185">Reference proteome</keyword>
<gene>
    <name evidence="2" type="ORF">GRI62_09020</name>
</gene>
<protein>
    <submittedName>
        <fullName evidence="2">GNAT family N-acetyltransferase</fullName>
    </submittedName>
</protein>
<dbReference type="OrthoDB" id="9804153at2"/>
<dbReference type="RefSeq" id="WP_131452991.1">
    <property type="nucleotide sequence ID" value="NZ_BMJK01000001.1"/>
</dbReference>
<name>A0A845A4A8_9SPHN</name>
<dbReference type="PANTHER" id="PTHR43792">
    <property type="entry name" value="GNAT FAMILY, PUTATIVE (AFU_ORTHOLOGUE AFUA_3G00765)-RELATED-RELATED"/>
    <property type="match status" value="1"/>
</dbReference>
<dbReference type="InterPro" id="IPR016181">
    <property type="entry name" value="Acyl_CoA_acyltransferase"/>
</dbReference>
<evidence type="ECO:0000313" key="2">
    <source>
        <dbReference type="EMBL" id="MXO93747.1"/>
    </source>
</evidence>
<organism evidence="2 3">
    <name type="scientific">Aurantiacibacter arachoides</name>
    <dbReference type="NCBI Taxonomy" id="1850444"/>
    <lineage>
        <taxon>Bacteria</taxon>
        <taxon>Pseudomonadati</taxon>
        <taxon>Pseudomonadota</taxon>
        <taxon>Alphaproteobacteria</taxon>
        <taxon>Sphingomonadales</taxon>
        <taxon>Erythrobacteraceae</taxon>
        <taxon>Aurantiacibacter</taxon>
    </lineage>
</organism>
<dbReference type="InterPro" id="IPR051531">
    <property type="entry name" value="N-acetyltransferase"/>
</dbReference>
<dbReference type="Proteomes" id="UP000460626">
    <property type="component" value="Unassembled WGS sequence"/>
</dbReference>
<evidence type="ECO:0000313" key="3">
    <source>
        <dbReference type="Proteomes" id="UP000460626"/>
    </source>
</evidence>
<proteinExistence type="predicted"/>
<feature type="domain" description="N-acetyltransferase" evidence="1">
    <location>
        <begin position="8"/>
        <end position="166"/>
    </location>
</feature>
<dbReference type="SUPFAM" id="SSF55729">
    <property type="entry name" value="Acyl-CoA N-acyltransferases (Nat)"/>
    <property type="match status" value="1"/>
</dbReference>
<dbReference type="InterPro" id="IPR000182">
    <property type="entry name" value="GNAT_dom"/>
</dbReference>